<feature type="compositionally biased region" description="Basic and acidic residues" evidence="1">
    <location>
        <begin position="54"/>
        <end position="64"/>
    </location>
</feature>
<reference evidence="3" key="1">
    <citation type="submission" date="2010-02" db="EMBL/GenBank/DDBJ databases">
        <title>Complete sequence of Desulfurivibrio alkaliphilus AHT2.</title>
        <authorList>
            <consortium name="US DOE Joint Genome Institute"/>
            <person name="Pitluck S."/>
            <person name="Chertkov O."/>
            <person name="Detter J.C."/>
            <person name="Han C."/>
            <person name="Tapia R."/>
            <person name="Larimer F."/>
            <person name="Land M."/>
            <person name="Hauser L."/>
            <person name="Kyrpides N."/>
            <person name="Mikhailova N."/>
            <person name="Sorokin D.Y."/>
            <person name="Muyzer G."/>
            <person name="Woyke T."/>
        </authorList>
    </citation>
    <scope>NUCLEOTIDE SEQUENCE [LARGE SCALE GENOMIC DNA]</scope>
    <source>
        <strain evidence="3">DSM 19089 / UNIQEM U267 / AHT2</strain>
    </source>
</reference>
<feature type="compositionally biased region" description="Low complexity" evidence="1">
    <location>
        <begin position="65"/>
        <end position="79"/>
    </location>
</feature>
<organism evidence="2 3">
    <name type="scientific">Desulfurivibrio alkaliphilus (strain DSM 19089 / UNIQEM U267 / AHT2)</name>
    <dbReference type="NCBI Taxonomy" id="589865"/>
    <lineage>
        <taxon>Bacteria</taxon>
        <taxon>Pseudomonadati</taxon>
        <taxon>Thermodesulfobacteriota</taxon>
        <taxon>Desulfobulbia</taxon>
        <taxon>Desulfobulbales</taxon>
        <taxon>Desulfobulbaceae</taxon>
        <taxon>Desulfurivibrio</taxon>
    </lineage>
</organism>
<accession>D6Z3R3</accession>
<protein>
    <submittedName>
        <fullName evidence="2">Uncharacterized protein</fullName>
    </submittedName>
</protein>
<dbReference type="RefSeq" id="WP_013163715.1">
    <property type="nucleotide sequence ID" value="NC_014216.1"/>
</dbReference>
<dbReference type="EMBL" id="CP001940">
    <property type="protein sequence ID" value="ADH86188.1"/>
    <property type="molecule type" value="Genomic_DNA"/>
</dbReference>
<feature type="region of interest" description="Disordered" evidence="1">
    <location>
        <begin position="54"/>
        <end position="98"/>
    </location>
</feature>
<dbReference type="OrthoDB" id="5431088at2"/>
<dbReference type="Proteomes" id="UP000001508">
    <property type="component" value="Chromosome"/>
</dbReference>
<dbReference type="HOGENOM" id="CLU_106208_0_0_7"/>
<dbReference type="eggNOG" id="COG2204">
    <property type="taxonomic scope" value="Bacteria"/>
</dbReference>
<sequence>MLSQCPHCHKQLQLTEAQRDKVAQALAALPEGKTLKIGCPLCHNPIHLRRDGSLAHEARPESGAEKAASPPAASSASADLPDKAPKPPDISLLQQVDESSADEAIRDVPLAMILMAEGDKRRRVTEAMEAQGYQVEFPESAAAAIERMRFVSFAAVVLHSYFEGGKLGDSSFHQHMRKMPMAGRRQLLYVLIGPEFNTLYDLEALTLSANLTVNEQDLDRIKLIIKKSRHDHRQLFGPLLQVMQEHGKI</sequence>
<evidence type="ECO:0000256" key="1">
    <source>
        <dbReference type="SAM" id="MobiDB-lite"/>
    </source>
</evidence>
<gene>
    <name evidence="2" type="ordered locus">DaAHT2_1493</name>
</gene>
<proteinExistence type="predicted"/>
<dbReference type="AlphaFoldDB" id="D6Z3R3"/>
<evidence type="ECO:0000313" key="2">
    <source>
        <dbReference type="EMBL" id="ADH86188.1"/>
    </source>
</evidence>
<evidence type="ECO:0000313" key="3">
    <source>
        <dbReference type="Proteomes" id="UP000001508"/>
    </source>
</evidence>
<dbReference type="KEGG" id="dak:DaAHT2_1493"/>
<dbReference type="STRING" id="589865.DaAHT2_1493"/>
<keyword evidence="3" id="KW-1185">Reference proteome</keyword>
<name>D6Z3R3_DESAT</name>
<dbReference type="InParanoid" id="D6Z3R3"/>